<keyword evidence="1" id="KW-0479">Metal-binding</keyword>
<dbReference type="AlphaFoldDB" id="A0A4D4KRS1"/>
<comment type="caution">
    <text evidence="3">The sequence shown here is derived from an EMBL/GenBank/DDBJ whole genome shotgun (WGS) entry which is preliminary data.</text>
</comment>
<feature type="binding site" evidence="1">
    <location>
        <position position="13"/>
    </location>
    <ligand>
        <name>Zn(2+)</name>
        <dbReference type="ChEBI" id="CHEBI:29105"/>
    </ligand>
</feature>
<dbReference type="RefSeq" id="WP_137975758.1">
    <property type="nucleotide sequence ID" value="NZ_BAAASO010000069.1"/>
</dbReference>
<dbReference type="InterPro" id="IPR010603">
    <property type="entry name" value="Znf_CppX_C4"/>
</dbReference>
<dbReference type="SMART" id="SM00994">
    <property type="entry name" value="zf-C4_ClpX"/>
    <property type="match status" value="1"/>
</dbReference>
<keyword evidence="4" id="KW-1185">Reference proteome</keyword>
<feature type="binding site" evidence="1">
    <location>
        <position position="38"/>
    </location>
    <ligand>
        <name>Zn(2+)</name>
        <dbReference type="ChEBI" id="CHEBI:29105"/>
    </ligand>
</feature>
<gene>
    <name evidence="3" type="ORF">SVIO_002190</name>
</gene>
<dbReference type="PROSITE" id="PS51902">
    <property type="entry name" value="CLPX_ZB"/>
    <property type="match status" value="1"/>
</dbReference>
<evidence type="ECO:0000313" key="3">
    <source>
        <dbReference type="EMBL" id="GDY49596.1"/>
    </source>
</evidence>
<dbReference type="InterPro" id="IPR038366">
    <property type="entry name" value="Znf_CppX_C4_sf"/>
</dbReference>
<proteinExistence type="inferred from homology"/>
<evidence type="ECO:0000313" key="4">
    <source>
        <dbReference type="Proteomes" id="UP000301309"/>
    </source>
</evidence>
<organism evidence="3 4">
    <name type="scientific">Streptomyces violaceusniger</name>
    <dbReference type="NCBI Taxonomy" id="68280"/>
    <lineage>
        <taxon>Bacteria</taxon>
        <taxon>Bacillati</taxon>
        <taxon>Actinomycetota</taxon>
        <taxon>Actinomycetes</taxon>
        <taxon>Kitasatosporales</taxon>
        <taxon>Streptomycetaceae</taxon>
        <taxon>Streptomyces</taxon>
        <taxon>Streptomyces violaceusniger group</taxon>
    </lineage>
</organism>
<dbReference type="Proteomes" id="UP000301309">
    <property type="component" value="Unassembled WGS sequence"/>
</dbReference>
<dbReference type="EMBL" id="BJHW01000001">
    <property type="protein sequence ID" value="GDY49596.1"/>
    <property type="molecule type" value="Genomic_DNA"/>
</dbReference>
<reference evidence="3 4" key="1">
    <citation type="journal article" date="2020" name="Int. J. Syst. Evol. Microbiol.">
        <title>Reclassification of Streptomyces castelarensis and Streptomyces sporoclivatus as later heterotypic synonyms of Streptomyces antimycoticus.</title>
        <authorList>
            <person name="Komaki H."/>
            <person name="Tamura T."/>
        </authorList>
    </citation>
    <scope>NUCLEOTIDE SEQUENCE [LARGE SCALE GENOMIC DNA]</scope>
    <source>
        <strain evidence="3 4">NBRC 13459</strain>
    </source>
</reference>
<feature type="domain" description="ClpX-type ZB" evidence="2">
    <location>
        <begin position="1"/>
        <end position="54"/>
    </location>
</feature>
<sequence length="123" mass="13016">MSPAVKESVIAACSFCQKRNTEVGTLVAGPGVFICDECVTLCSTVIEGKPAEGGPQLAPWDQVTSPEVVLASLPLIAAAGAQVERNLAQWVLKARALGVTWARIGETLGMTRQSAWERFSGEE</sequence>
<dbReference type="Pfam" id="PF06689">
    <property type="entry name" value="zf-C4_ClpX"/>
    <property type="match status" value="1"/>
</dbReference>
<dbReference type="GO" id="GO:0051082">
    <property type="term" value="F:unfolded protein binding"/>
    <property type="evidence" value="ECO:0007669"/>
    <property type="project" value="UniProtKB-UniRule"/>
</dbReference>
<protein>
    <recommendedName>
        <fullName evidence="2">ClpX-type ZB domain-containing protein</fullName>
    </recommendedName>
</protein>
<comment type="similarity">
    <text evidence="1">Belongs to the ClpX chaperone family.</text>
</comment>
<feature type="binding site" evidence="1">
    <location>
        <position position="16"/>
    </location>
    <ligand>
        <name>Zn(2+)</name>
        <dbReference type="ChEBI" id="CHEBI:29105"/>
    </ligand>
</feature>
<dbReference type="Gene3D" id="6.20.220.10">
    <property type="entry name" value="ClpX chaperone, C4-type zinc finger domain"/>
    <property type="match status" value="1"/>
</dbReference>
<accession>A0A4D4KRS1</accession>
<dbReference type="OrthoDB" id="9812570at2"/>
<dbReference type="GO" id="GO:0046983">
    <property type="term" value="F:protein dimerization activity"/>
    <property type="evidence" value="ECO:0007669"/>
    <property type="project" value="UniProtKB-UniRule"/>
</dbReference>
<dbReference type="GO" id="GO:0006457">
    <property type="term" value="P:protein folding"/>
    <property type="evidence" value="ECO:0007669"/>
    <property type="project" value="UniProtKB-UniRule"/>
</dbReference>
<feature type="binding site" evidence="1">
    <location>
        <position position="35"/>
    </location>
    <ligand>
        <name>Zn(2+)</name>
        <dbReference type="ChEBI" id="CHEBI:29105"/>
    </ligand>
</feature>
<keyword evidence="1" id="KW-0862">Zinc</keyword>
<evidence type="ECO:0000256" key="1">
    <source>
        <dbReference type="PROSITE-ProRule" id="PRU01250"/>
    </source>
</evidence>
<dbReference type="SUPFAM" id="SSF57716">
    <property type="entry name" value="Glucocorticoid receptor-like (DNA-binding domain)"/>
    <property type="match status" value="1"/>
</dbReference>
<dbReference type="GO" id="GO:0008270">
    <property type="term" value="F:zinc ion binding"/>
    <property type="evidence" value="ECO:0007669"/>
    <property type="project" value="UniProtKB-UniRule"/>
</dbReference>
<evidence type="ECO:0000259" key="2">
    <source>
        <dbReference type="PROSITE" id="PS51902"/>
    </source>
</evidence>
<dbReference type="InterPro" id="IPR059188">
    <property type="entry name" value="Znf_CLPX-like"/>
</dbReference>
<keyword evidence="1" id="KW-0143">Chaperone</keyword>
<name>A0A4D4KRS1_STRVO</name>